<dbReference type="EMBL" id="JAUDCK010000001">
    <property type="protein sequence ID" value="MDM8194823.1"/>
    <property type="molecule type" value="Genomic_DNA"/>
</dbReference>
<keyword evidence="1" id="KW-0808">Transferase</keyword>
<keyword evidence="6" id="KW-0762">Sugar transport</keyword>
<dbReference type="InterPro" id="IPR002178">
    <property type="entry name" value="PTS_EIIA_type-2_dom"/>
</dbReference>
<protein>
    <submittedName>
        <fullName evidence="6">PTS sugar transporter subunit IIA</fullName>
    </submittedName>
</protein>
<evidence type="ECO:0000313" key="7">
    <source>
        <dbReference type="Proteomes" id="UP001529275"/>
    </source>
</evidence>
<dbReference type="InterPro" id="IPR036634">
    <property type="entry name" value="PRD_sf"/>
</dbReference>
<gene>
    <name evidence="6" type="ORF">QUV98_00630</name>
</gene>
<dbReference type="Proteomes" id="UP001529275">
    <property type="component" value="Unassembled WGS sequence"/>
</dbReference>
<comment type="caution">
    <text evidence="6">The sequence shown here is derived from an EMBL/GenBank/DDBJ whole genome shotgun (WGS) entry which is preliminary data.</text>
</comment>
<dbReference type="InterPro" id="IPR013011">
    <property type="entry name" value="PTS_EIIB_2"/>
</dbReference>
<dbReference type="Gene3D" id="1.10.10.10">
    <property type="entry name" value="Winged helix-like DNA-binding domain superfamily/Winged helix DNA-binding domain"/>
    <property type="match status" value="2"/>
</dbReference>
<feature type="domain" description="PTS EIIA type-2" evidence="3">
    <location>
        <begin position="488"/>
        <end position="627"/>
    </location>
</feature>
<dbReference type="Pfam" id="PF00359">
    <property type="entry name" value="PTS_EIIA_2"/>
    <property type="match status" value="1"/>
</dbReference>
<accession>A0ABT7UF98</accession>
<dbReference type="InterPro" id="IPR011608">
    <property type="entry name" value="PRD"/>
</dbReference>
<dbReference type="SUPFAM" id="SSF63520">
    <property type="entry name" value="PTS-regulatory domain, PRD"/>
    <property type="match status" value="1"/>
</dbReference>
<evidence type="ECO:0000313" key="6">
    <source>
        <dbReference type="EMBL" id="MDM8194823.1"/>
    </source>
</evidence>
<evidence type="ECO:0000259" key="5">
    <source>
        <dbReference type="PROSITE" id="PS51372"/>
    </source>
</evidence>
<keyword evidence="7" id="KW-1185">Reference proteome</keyword>
<dbReference type="RefSeq" id="WP_289527021.1">
    <property type="nucleotide sequence ID" value="NZ_JAUDCK010000001.1"/>
</dbReference>
<keyword evidence="2" id="KW-0677">Repeat</keyword>
<proteinExistence type="predicted"/>
<dbReference type="PANTHER" id="PTHR30185:SF13">
    <property type="entry name" value="LICABCH OPERON REGULATOR-RELATED"/>
    <property type="match status" value="1"/>
</dbReference>
<reference evidence="7" key="1">
    <citation type="submission" date="2023-06" db="EMBL/GenBank/DDBJ databases">
        <title>Identification and characterization of horizontal gene transfer across gut microbiota members of farm animals based on homology search.</title>
        <authorList>
            <person name="Zeman M."/>
            <person name="Kubasova T."/>
            <person name="Jahodarova E."/>
            <person name="Nykrynova M."/>
            <person name="Rychlik I."/>
        </authorList>
    </citation>
    <scope>NUCLEOTIDE SEQUENCE [LARGE SCALE GENOMIC DNA]</scope>
    <source>
        <strain evidence="7">ET341</strain>
    </source>
</reference>
<dbReference type="CDD" id="cd05568">
    <property type="entry name" value="PTS_IIB_bgl_like"/>
    <property type="match status" value="1"/>
</dbReference>
<dbReference type="Pfam" id="PF00874">
    <property type="entry name" value="PRD"/>
    <property type="match status" value="1"/>
</dbReference>
<dbReference type="InterPro" id="IPR013196">
    <property type="entry name" value="HTH_11"/>
</dbReference>
<dbReference type="Gene3D" id="3.40.50.2300">
    <property type="match status" value="1"/>
</dbReference>
<dbReference type="InterPro" id="IPR016152">
    <property type="entry name" value="PTrfase/Anion_transptr"/>
</dbReference>
<keyword evidence="6" id="KW-0813">Transport</keyword>
<organism evidence="6 7">
    <name type="scientific">Massilimicrobiota timonensis</name>
    <dbReference type="NCBI Taxonomy" id="1776392"/>
    <lineage>
        <taxon>Bacteria</taxon>
        <taxon>Bacillati</taxon>
        <taxon>Bacillota</taxon>
        <taxon>Erysipelotrichia</taxon>
        <taxon>Erysipelotrichales</taxon>
        <taxon>Erysipelotrichaceae</taxon>
        <taxon>Massilimicrobiota</taxon>
    </lineage>
</organism>
<dbReference type="Gene3D" id="1.10.1790.10">
    <property type="entry name" value="PRD domain"/>
    <property type="match status" value="1"/>
</dbReference>
<dbReference type="InterPro" id="IPR036388">
    <property type="entry name" value="WH-like_DNA-bd_sf"/>
</dbReference>
<evidence type="ECO:0000259" key="3">
    <source>
        <dbReference type="PROSITE" id="PS51094"/>
    </source>
</evidence>
<dbReference type="Gene3D" id="3.40.930.10">
    <property type="entry name" value="Mannitol-specific EII, Chain A"/>
    <property type="match status" value="1"/>
</dbReference>
<dbReference type="PROSITE" id="PS51094">
    <property type="entry name" value="PTS_EIIA_TYPE_2"/>
    <property type="match status" value="1"/>
</dbReference>
<evidence type="ECO:0000256" key="1">
    <source>
        <dbReference type="ARBA" id="ARBA00022679"/>
    </source>
</evidence>
<evidence type="ECO:0000259" key="4">
    <source>
        <dbReference type="PROSITE" id="PS51099"/>
    </source>
</evidence>
<dbReference type="PANTHER" id="PTHR30185">
    <property type="entry name" value="CRYPTIC BETA-GLUCOSIDE BGL OPERON ANTITERMINATOR"/>
    <property type="match status" value="1"/>
</dbReference>
<dbReference type="InterPro" id="IPR036095">
    <property type="entry name" value="PTS_EIIB-like_sf"/>
</dbReference>
<dbReference type="SUPFAM" id="SSF55804">
    <property type="entry name" value="Phoshotransferase/anion transport protein"/>
    <property type="match status" value="1"/>
</dbReference>
<dbReference type="InterPro" id="IPR050661">
    <property type="entry name" value="BglG_antiterminators"/>
</dbReference>
<name>A0ABT7UF98_9FIRM</name>
<evidence type="ECO:0000256" key="2">
    <source>
        <dbReference type="ARBA" id="ARBA00022737"/>
    </source>
</evidence>
<feature type="domain" description="PRD" evidence="5">
    <location>
        <begin position="276"/>
        <end position="383"/>
    </location>
</feature>
<dbReference type="SUPFAM" id="SSF52794">
    <property type="entry name" value="PTS system IIB component-like"/>
    <property type="match status" value="1"/>
</dbReference>
<feature type="domain" description="PTS EIIB type-2" evidence="4">
    <location>
        <begin position="389"/>
        <end position="478"/>
    </location>
</feature>
<dbReference type="Pfam" id="PF08279">
    <property type="entry name" value="HTH_11"/>
    <property type="match status" value="1"/>
</dbReference>
<reference evidence="6 7" key="2">
    <citation type="submission" date="2023-06" db="EMBL/GenBank/DDBJ databases">
        <authorList>
            <person name="Zeman M."/>
            <person name="Kubasova T."/>
            <person name="Jahodarova E."/>
            <person name="Nykrynova M."/>
            <person name="Rychlik I."/>
        </authorList>
    </citation>
    <scope>NUCLEOTIDE SEQUENCE [LARGE SCALE GENOMIC DNA]</scope>
    <source>
        <strain evidence="6 7">ET341</strain>
    </source>
</reference>
<dbReference type="PROSITE" id="PS51372">
    <property type="entry name" value="PRD_2"/>
    <property type="match status" value="1"/>
</dbReference>
<dbReference type="PROSITE" id="PS51099">
    <property type="entry name" value="PTS_EIIB_TYPE_2"/>
    <property type="match status" value="1"/>
</dbReference>
<sequence length="633" mass="74431">MRLYSIMKDFFEQATYLSVEYFTTKYGVSKRTIQKDISYLMRISPRKGFRLHMKRGEGYLLEVTNKVLLDDFLDTLNEGFFVPTKERPAQILSFLSIQDGFVSMDKIAEFLQVSKTVIKNDMEDVEKLAQRYHILIERKHHYGVRIHGLEKDIKAYLTDEYLNQDLVVQTAVNDVVKDFKLVEDAFIDLLIHENLNVNYNELLNITEYLKVMIYRAILNHERKEGEIQGNDTFHRIVKEITQLLQNIYQVEFSRASIDDFIVILNKNVRKRIENVGFSDTLENDINEFLSKIDKIYQTNFLQDADFKKFLLSHVTLLIDRLRDKISYKNELANKLSITNPMIFNIAIQFCDMLSEKYNVQSTFDEIGFVAMHFAGHMEKEKQLKLQSYNRIGVVCSSGGGSAYMIKLQIESLFPNATVQTFSFLQKNDLLAYKPDLVFTVLPLSFDVQVPVIYIKELLDDKDLIRIKQILQTDEYDPYTLIHDEPPYAVFFSKDFFKIVKEDNYERLIYTMAQELEEKKYGKEGFTDMVMQRESFVSTIYFNGICIPHPIETDALKNMISVCVLENPFFWNEKEVKIVFMICLKKDQIEMYKVLTTQLYKLMQEKKYVDRIFHVKSFEELMAVMKELGGVNHE</sequence>